<evidence type="ECO:0000313" key="2">
    <source>
        <dbReference type="Proteomes" id="UP000190897"/>
    </source>
</evidence>
<protein>
    <submittedName>
        <fullName evidence="1">Uncharacterized protein</fullName>
    </submittedName>
</protein>
<name>A0A1T5HAK4_9BACT</name>
<dbReference type="Proteomes" id="UP000190897">
    <property type="component" value="Unassembled WGS sequence"/>
</dbReference>
<proteinExistence type="predicted"/>
<evidence type="ECO:0000313" key="1">
    <source>
        <dbReference type="EMBL" id="SKC17743.1"/>
    </source>
</evidence>
<dbReference type="STRING" id="651661.SAMN05660293_05179"/>
<gene>
    <name evidence="1" type="ORF">SAMN05660293_05179</name>
</gene>
<organism evidence="1 2">
    <name type="scientific">Dyadobacter psychrophilus</name>
    <dbReference type="NCBI Taxonomy" id="651661"/>
    <lineage>
        <taxon>Bacteria</taxon>
        <taxon>Pseudomonadati</taxon>
        <taxon>Bacteroidota</taxon>
        <taxon>Cytophagia</taxon>
        <taxon>Cytophagales</taxon>
        <taxon>Spirosomataceae</taxon>
        <taxon>Dyadobacter</taxon>
    </lineage>
</organism>
<dbReference type="AlphaFoldDB" id="A0A1T5HAK4"/>
<dbReference type="EMBL" id="FUZA01000010">
    <property type="protein sequence ID" value="SKC17743.1"/>
    <property type="molecule type" value="Genomic_DNA"/>
</dbReference>
<accession>A0A1T5HAK4</accession>
<dbReference type="RefSeq" id="WP_170916725.1">
    <property type="nucleotide sequence ID" value="NZ_FUZA01000010.1"/>
</dbReference>
<reference evidence="2" key="1">
    <citation type="submission" date="2017-02" db="EMBL/GenBank/DDBJ databases">
        <authorList>
            <person name="Varghese N."/>
            <person name="Submissions S."/>
        </authorList>
    </citation>
    <scope>NUCLEOTIDE SEQUENCE [LARGE SCALE GENOMIC DNA]</scope>
    <source>
        <strain evidence="2">DSM 22270</strain>
    </source>
</reference>
<sequence length="54" mass="6412">MKASKGKAIAVIRNQHTKEEMREIEKLFLDPNAKRYTLQETIEMSKNENLHQNR</sequence>
<keyword evidence="2" id="KW-1185">Reference proteome</keyword>